<dbReference type="Proteomes" id="UP000256980">
    <property type="component" value="Unassembled WGS sequence"/>
</dbReference>
<dbReference type="AlphaFoldDB" id="A0A3D9HCM2"/>
<organism evidence="2 3">
    <name type="scientific">Winogradskyella eximia</name>
    <dbReference type="NCBI Taxonomy" id="262006"/>
    <lineage>
        <taxon>Bacteria</taxon>
        <taxon>Pseudomonadati</taxon>
        <taxon>Bacteroidota</taxon>
        <taxon>Flavobacteriia</taxon>
        <taxon>Flavobacteriales</taxon>
        <taxon>Flavobacteriaceae</taxon>
        <taxon>Winogradskyella</taxon>
    </lineage>
</organism>
<dbReference type="PANTHER" id="PTHR30469:SF12">
    <property type="entry name" value="MULTIDRUG RESISTANCE PROTEIN MDTA"/>
    <property type="match status" value="1"/>
</dbReference>
<dbReference type="RefSeq" id="WP_115816247.1">
    <property type="nucleotide sequence ID" value="NZ_CANKZP010000001.1"/>
</dbReference>
<accession>A0A3D9HCM2</accession>
<feature type="domain" description="Multidrug resistance protein MdtA-like barrel-sandwich hybrid" evidence="1">
    <location>
        <begin position="68"/>
        <end position="216"/>
    </location>
</feature>
<dbReference type="GO" id="GO:1990281">
    <property type="term" value="C:efflux pump complex"/>
    <property type="evidence" value="ECO:0007669"/>
    <property type="project" value="TreeGrafter"/>
</dbReference>
<dbReference type="OrthoDB" id="1114717at2"/>
<protein>
    <submittedName>
        <fullName evidence="2">Multidrug efflux pump subunit AcrA (Membrane-fusion protein)</fullName>
    </submittedName>
</protein>
<dbReference type="EMBL" id="QRDV01000001">
    <property type="protein sequence ID" value="RED47224.1"/>
    <property type="molecule type" value="Genomic_DNA"/>
</dbReference>
<dbReference type="SUPFAM" id="SSF111369">
    <property type="entry name" value="HlyD-like secretion proteins"/>
    <property type="match status" value="1"/>
</dbReference>
<proteinExistence type="predicted"/>
<evidence type="ECO:0000259" key="1">
    <source>
        <dbReference type="Pfam" id="PF25917"/>
    </source>
</evidence>
<evidence type="ECO:0000313" key="2">
    <source>
        <dbReference type="EMBL" id="RED47224.1"/>
    </source>
</evidence>
<dbReference type="Pfam" id="PF25917">
    <property type="entry name" value="BSH_RND"/>
    <property type="match status" value="1"/>
</dbReference>
<dbReference type="GO" id="GO:0015562">
    <property type="term" value="F:efflux transmembrane transporter activity"/>
    <property type="evidence" value="ECO:0007669"/>
    <property type="project" value="TreeGrafter"/>
</dbReference>
<reference evidence="2 3" key="1">
    <citation type="submission" date="2018-07" db="EMBL/GenBank/DDBJ databases">
        <title>Genomic Encyclopedia of Type Strains, Phase III (KMG-III): the genomes of soil and plant-associated and newly described type strains.</title>
        <authorList>
            <person name="Whitman W."/>
        </authorList>
    </citation>
    <scope>NUCLEOTIDE SEQUENCE [LARGE SCALE GENOMIC DNA]</scope>
    <source>
        <strain evidence="2 3">CECT 7946</strain>
    </source>
</reference>
<gene>
    <name evidence="2" type="ORF">DFQ10_1011007</name>
</gene>
<dbReference type="Gene3D" id="2.40.50.100">
    <property type="match status" value="1"/>
</dbReference>
<comment type="caution">
    <text evidence="2">The sequence shown here is derived from an EMBL/GenBank/DDBJ whole genome shotgun (WGS) entry which is preliminary data.</text>
</comment>
<sequence>MLRKIILSVLGVLFILGAVLFANYLIDNKHKPKPVIPKMVKTVLTDTVKNSTIPIVISANGSLTAKQRVELYSEVQGIFKTGSKLFKPGQKFNKGEALIRLDASEYYAGVQSAKSSLYNSIAAVMPDLRLDFPNVFQKWQSYLNSFDLNKTTPKLPEISDEKENYFITGRGIVSAYYSVKNLEQRLTKYRIIAPFSGILTEALVTEGTLVRSGQKLGEFINPSVYEMEVAISKSFADILKEGESVSLASLDHTKAYQGEVSRVNGSIDATTQTITVYIEVKHADLKEGMYLEAKLNAEKVDNAIEIDRNLLLDTEEIFVVNDSLLDVIPVKPVHFSSEKVVLKEVPDGTIILRKPVPGAYAGMHVKAAKDMSSTSDSIQ</sequence>
<dbReference type="Gene3D" id="1.10.287.470">
    <property type="entry name" value="Helix hairpin bin"/>
    <property type="match status" value="1"/>
</dbReference>
<dbReference type="InterPro" id="IPR058625">
    <property type="entry name" value="MdtA-like_BSH"/>
</dbReference>
<name>A0A3D9HCM2_9FLAO</name>
<evidence type="ECO:0000313" key="3">
    <source>
        <dbReference type="Proteomes" id="UP000256980"/>
    </source>
</evidence>
<keyword evidence="3" id="KW-1185">Reference proteome</keyword>
<dbReference type="PANTHER" id="PTHR30469">
    <property type="entry name" value="MULTIDRUG RESISTANCE PROTEIN MDTA"/>
    <property type="match status" value="1"/>
</dbReference>
<dbReference type="Gene3D" id="2.40.30.170">
    <property type="match status" value="1"/>
</dbReference>